<keyword evidence="2" id="KW-1185">Reference proteome</keyword>
<name>A0A1H9DSF2_9FLAO</name>
<sequence length="142" mass="16572">MKNFLVLSSIIVLFYNCKTLNKPQYTKETIEPSDTYTITKIDSLNAFYFVYCTKNKLTYKIISKKEPNKYNSKVEINKSYHFTLINFPDFSKNENPLTGFNPLVNCFMLDKNTEVCKEKNIVGLYTTKNLKGLSYLEGKEKQ</sequence>
<evidence type="ECO:0000313" key="2">
    <source>
        <dbReference type="Proteomes" id="UP000198648"/>
    </source>
</evidence>
<accession>A0A1H9DSF2</accession>
<protein>
    <submittedName>
        <fullName evidence="1">Uncharacterized protein</fullName>
    </submittedName>
</protein>
<proteinExistence type="predicted"/>
<organism evidence="1 2">
    <name type="scientific">Flavobacterium urocaniciphilum</name>
    <dbReference type="NCBI Taxonomy" id="1299341"/>
    <lineage>
        <taxon>Bacteria</taxon>
        <taxon>Pseudomonadati</taxon>
        <taxon>Bacteroidota</taxon>
        <taxon>Flavobacteriia</taxon>
        <taxon>Flavobacteriales</taxon>
        <taxon>Flavobacteriaceae</taxon>
        <taxon>Flavobacterium</taxon>
    </lineage>
</organism>
<reference evidence="1 2" key="1">
    <citation type="submission" date="2016-10" db="EMBL/GenBank/DDBJ databases">
        <authorList>
            <person name="de Groot N.N."/>
        </authorList>
    </citation>
    <scope>NUCLEOTIDE SEQUENCE [LARGE SCALE GENOMIC DNA]</scope>
    <source>
        <strain evidence="1 2">DSM 27078</strain>
    </source>
</reference>
<dbReference type="AlphaFoldDB" id="A0A1H9DSF2"/>
<dbReference type="OrthoDB" id="1264340at2"/>
<evidence type="ECO:0000313" key="1">
    <source>
        <dbReference type="EMBL" id="SEQ16434.1"/>
    </source>
</evidence>
<dbReference type="RefSeq" id="WP_091469668.1">
    <property type="nucleotide sequence ID" value="NZ_FOEI01000008.1"/>
</dbReference>
<dbReference type="Proteomes" id="UP000198648">
    <property type="component" value="Unassembled WGS sequence"/>
</dbReference>
<gene>
    <name evidence="1" type="ORF">SAMN05444005_10846</name>
</gene>
<dbReference type="EMBL" id="FOEI01000008">
    <property type="protein sequence ID" value="SEQ16434.1"/>
    <property type="molecule type" value="Genomic_DNA"/>
</dbReference>